<keyword evidence="1" id="KW-0677">Repeat</keyword>
<reference evidence="3 4" key="1">
    <citation type="submission" date="2019-03" db="EMBL/GenBank/DDBJ databases">
        <title>Genomic Encyclopedia of Type Strains, Phase IV (KMG-IV): sequencing the most valuable type-strain genomes for metagenomic binning, comparative biology and taxonomic classification.</title>
        <authorList>
            <person name="Goeker M."/>
        </authorList>
    </citation>
    <scope>NUCLEOTIDE SEQUENCE [LARGE SCALE GENOMIC DNA]</scope>
    <source>
        <strain evidence="3 4">DSM 45765</strain>
    </source>
</reference>
<dbReference type="InterPro" id="IPR052025">
    <property type="entry name" value="Xyloglucanase_GH74"/>
</dbReference>
<evidence type="ECO:0000256" key="1">
    <source>
        <dbReference type="ARBA" id="ARBA00022737"/>
    </source>
</evidence>
<dbReference type="Proteomes" id="UP000294911">
    <property type="component" value="Unassembled WGS sequence"/>
</dbReference>
<dbReference type="PANTHER" id="PTHR43739:SF5">
    <property type="entry name" value="EXO-ALPHA-SIALIDASE"/>
    <property type="match status" value="1"/>
</dbReference>
<dbReference type="InterPro" id="IPR015943">
    <property type="entry name" value="WD40/YVTN_repeat-like_dom_sf"/>
</dbReference>
<dbReference type="PANTHER" id="PTHR43739">
    <property type="entry name" value="XYLOGLUCANASE (EUROFUNG)"/>
    <property type="match status" value="1"/>
</dbReference>
<dbReference type="SUPFAM" id="SSF110296">
    <property type="entry name" value="Oligoxyloglucan reducing end-specific cellobiohydrolase"/>
    <property type="match status" value="1"/>
</dbReference>
<dbReference type="Pfam" id="PF15902">
    <property type="entry name" value="Sortilin-Vps10"/>
    <property type="match status" value="1"/>
</dbReference>
<comment type="caution">
    <text evidence="3">The sequence shown here is derived from an EMBL/GenBank/DDBJ whole genome shotgun (WGS) entry which is preliminary data.</text>
</comment>
<proteinExistence type="predicted"/>
<keyword evidence="4" id="KW-1185">Reference proteome</keyword>
<dbReference type="AlphaFoldDB" id="A0A4R2QVG1"/>
<dbReference type="Gene3D" id="2.130.10.10">
    <property type="entry name" value="YVTN repeat-like/Quinoprotein amine dehydrogenase"/>
    <property type="match status" value="1"/>
</dbReference>
<dbReference type="CDD" id="cd15482">
    <property type="entry name" value="Sialidase_non-viral"/>
    <property type="match status" value="2"/>
</dbReference>
<gene>
    <name evidence="3" type="ORF">EV191_10373</name>
</gene>
<sequence>MTETTLLAIGTKKGLWLATSKDGRRSWDVSGPHHPMHAVYAVAIDTRHPGPRLFVDTSSEWFGPSLHTSDDLGASWQEQQAIKFPEDTDGALTRVWQFAPGPPDDPDLVYAGTEPSAVFKSTDGGKSFELLRGLWDHPHRENWFPGFGGQAVHTLLPHPTDKQRVMVAMSTGGVYVTEDGGETWNPSNKGIRADFMPEDEQFPEYGQCVHKVAWHPAKPDRLFAQNHGTVYRSEDSGASWQSIGDGLPTEFGFPIVVHPHRPEVIYCFPVSTELRCPPNGECAVYRSSDAGNTWEALRTGLPDDFWAAVMRDAMCTDGASPAGVYFGARNGAVYASADDGDSWQQIAAHLPDVLCVRAAVV</sequence>
<evidence type="ECO:0000313" key="4">
    <source>
        <dbReference type="Proteomes" id="UP000294911"/>
    </source>
</evidence>
<feature type="domain" description="Sortilin N-terminal" evidence="2">
    <location>
        <begin position="117"/>
        <end position="243"/>
    </location>
</feature>
<dbReference type="OrthoDB" id="9764804at2"/>
<dbReference type="EMBL" id="SLXQ01000003">
    <property type="protein sequence ID" value="TCP54033.1"/>
    <property type="molecule type" value="Genomic_DNA"/>
</dbReference>
<dbReference type="GO" id="GO:0010411">
    <property type="term" value="P:xyloglucan metabolic process"/>
    <property type="evidence" value="ECO:0007669"/>
    <property type="project" value="TreeGrafter"/>
</dbReference>
<dbReference type="RefSeq" id="WP_132876819.1">
    <property type="nucleotide sequence ID" value="NZ_SLXQ01000003.1"/>
</dbReference>
<evidence type="ECO:0000259" key="2">
    <source>
        <dbReference type="Pfam" id="PF15902"/>
    </source>
</evidence>
<protein>
    <recommendedName>
        <fullName evidence="2">Sortilin N-terminal domain-containing protein</fullName>
    </recommendedName>
</protein>
<evidence type="ECO:0000313" key="3">
    <source>
        <dbReference type="EMBL" id="TCP54033.1"/>
    </source>
</evidence>
<organism evidence="3 4">
    <name type="scientific">Tamaricihabitans halophyticus</name>
    <dbReference type="NCBI Taxonomy" id="1262583"/>
    <lineage>
        <taxon>Bacteria</taxon>
        <taxon>Bacillati</taxon>
        <taxon>Actinomycetota</taxon>
        <taxon>Actinomycetes</taxon>
        <taxon>Pseudonocardiales</taxon>
        <taxon>Pseudonocardiaceae</taxon>
        <taxon>Tamaricihabitans</taxon>
    </lineage>
</organism>
<accession>A0A4R2QVG1</accession>
<name>A0A4R2QVG1_9PSEU</name>
<dbReference type="InterPro" id="IPR031778">
    <property type="entry name" value="Sortilin_N"/>
</dbReference>